<keyword evidence="8" id="KW-0460">Magnesium</keyword>
<dbReference type="Proteomes" id="UP000681041">
    <property type="component" value="Chromosome"/>
</dbReference>
<evidence type="ECO:0000256" key="7">
    <source>
        <dbReference type="ARBA" id="ARBA00022840"/>
    </source>
</evidence>
<evidence type="ECO:0000256" key="4">
    <source>
        <dbReference type="ARBA" id="ARBA00022723"/>
    </source>
</evidence>
<keyword evidence="4" id="KW-0479">Metal-binding</keyword>
<sequence length="416" mass="46012">MELIKGIGSSSYIGVGKVRKVSSFKDTLKIKAGEIVVISRASRDMISSLQKAGGVITDYGGITSHIAITLRELRIPCIVGCENATEILEDGLLITVDGFSGKVYEGFIEIHDSGELMEFHNPATSIKVNINIPELASQSAPLADGVGSIRTEIIINRTRKHPSLLLKEGRLSEVLSKGVRSIVDAFYPKPVWFRTFDITSDEMRNLEGGEVEPKEANPLLGLRGIYKDLKNVQLLKAQFDAIKILLEEGYDNIGLKIPFLRDFSEYESTKRILKQSGLNPHQDLPVGISVETPSVVFTLDDFIKKGIDFVSIGMSDLTMCTLALDRRGLKVARHFDLMHPAVLKMVEMTIGKCNKKGIECAICGHAATDEGIITKMVEYGISTISTNPDQILKVRKKVHNLENKIKYNQFKSINLH</sequence>
<evidence type="ECO:0000256" key="2">
    <source>
        <dbReference type="ARBA" id="ARBA00007837"/>
    </source>
</evidence>
<dbReference type="AlphaFoldDB" id="A0A8T8K8B6"/>
<evidence type="ECO:0000313" key="12">
    <source>
        <dbReference type="Proteomes" id="UP000681041"/>
    </source>
</evidence>
<dbReference type="InterPro" id="IPR015813">
    <property type="entry name" value="Pyrv/PenolPyrv_kinase-like_dom"/>
</dbReference>
<keyword evidence="5" id="KW-0547">Nucleotide-binding</keyword>
<evidence type="ECO:0000259" key="9">
    <source>
        <dbReference type="Pfam" id="PF00391"/>
    </source>
</evidence>
<keyword evidence="3" id="KW-0808">Transferase</keyword>
<dbReference type="OrthoDB" id="23397at2157"/>
<keyword evidence="6" id="KW-0418">Kinase</keyword>
<accession>A0A8T8K8B6</accession>
<dbReference type="InterPro" id="IPR000121">
    <property type="entry name" value="PEP_util_C"/>
</dbReference>
<dbReference type="SUPFAM" id="SSF52009">
    <property type="entry name" value="Phosphohistidine domain"/>
    <property type="match status" value="1"/>
</dbReference>
<dbReference type="Pfam" id="PF00391">
    <property type="entry name" value="PEP-utilizers"/>
    <property type="match status" value="1"/>
</dbReference>
<evidence type="ECO:0000256" key="3">
    <source>
        <dbReference type="ARBA" id="ARBA00022679"/>
    </source>
</evidence>
<dbReference type="GeneID" id="64821192"/>
<dbReference type="Gene3D" id="3.20.20.60">
    <property type="entry name" value="Phosphoenolpyruvate-binding domains"/>
    <property type="match status" value="1"/>
</dbReference>
<organism evidence="11 12">
    <name type="scientific">Methanobacterium alkalithermotolerans</name>
    <dbReference type="NCBI Taxonomy" id="2731220"/>
    <lineage>
        <taxon>Archaea</taxon>
        <taxon>Methanobacteriati</taxon>
        <taxon>Methanobacteriota</taxon>
        <taxon>Methanomada group</taxon>
        <taxon>Methanobacteria</taxon>
        <taxon>Methanobacteriales</taxon>
        <taxon>Methanobacteriaceae</taxon>
        <taxon>Methanobacterium</taxon>
    </lineage>
</organism>
<evidence type="ECO:0000256" key="5">
    <source>
        <dbReference type="ARBA" id="ARBA00022741"/>
    </source>
</evidence>
<dbReference type="KEGG" id="meme:HYG87_10465"/>
<evidence type="ECO:0000259" key="10">
    <source>
        <dbReference type="Pfam" id="PF02896"/>
    </source>
</evidence>
<dbReference type="GO" id="GO:0046872">
    <property type="term" value="F:metal ion binding"/>
    <property type="evidence" value="ECO:0007669"/>
    <property type="project" value="UniProtKB-KW"/>
</dbReference>
<proteinExistence type="inferred from homology"/>
<dbReference type="GO" id="GO:0005524">
    <property type="term" value="F:ATP binding"/>
    <property type="evidence" value="ECO:0007669"/>
    <property type="project" value="UniProtKB-KW"/>
</dbReference>
<dbReference type="PANTHER" id="PTHR43030:SF1">
    <property type="entry name" value="PHOSPHOENOLPYRUVATE SYNTHASE"/>
    <property type="match status" value="1"/>
</dbReference>
<dbReference type="SUPFAM" id="SSF51621">
    <property type="entry name" value="Phosphoenolpyruvate/pyruvate domain"/>
    <property type="match status" value="1"/>
</dbReference>
<dbReference type="InterPro" id="IPR008279">
    <property type="entry name" value="PEP-util_enz_mobile_dom"/>
</dbReference>
<feature type="domain" description="PEP-utilising enzyme mobile" evidence="9">
    <location>
        <begin position="31"/>
        <end position="101"/>
    </location>
</feature>
<dbReference type="RefSeq" id="WP_211533106.1">
    <property type="nucleotide sequence ID" value="NZ_CP058560.1"/>
</dbReference>
<dbReference type="InterPro" id="IPR036637">
    <property type="entry name" value="Phosphohistidine_dom_sf"/>
</dbReference>
<protein>
    <submittedName>
        <fullName evidence="11">Phosphoenolpyruvate synthase</fullName>
    </submittedName>
</protein>
<reference evidence="11" key="1">
    <citation type="submission" date="2020-07" db="EMBL/GenBank/DDBJ databases">
        <title>Methanobacterium. sp. MethCan genome.</title>
        <authorList>
            <person name="Postec A."/>
            <person name="Quemeneur M."/>
        </authorList>
    </citation>
    <scope>NUCLEOTIDE SEQUENCE</scope>
    <source>
        <strain evidence="11">MethCAN</strain>
    </source>
</reference>
<dbReference type="Pfam" id="PF02896">
    <property type="entry name" value="PEP-utilizers_C"/>
    <property type="match status" value="1"/>
</dbReference>
<keyword evidence="12" id="KW-1185">Reference proteome</keyword>
<evidence type="ECO:0000256" key="8">
    <source>
        <dbReference type="ARBA" id="ARBA00022842"/>
    </source>
</evidence>
<dbReference type="PRINTS" id="PR01736">
    <property type="entry name" value="PHPHTRNFRASE"/>
</dbReference>
<keyword evidence="7" id="KW-0067">ATP-binding</keyword>
<dbReference type="Gene3D" id="3.50.30.10">
    <property type="entry name" value="Phosphohistidine domain"/>
    <property type="match status" value="1"/>
</dbReference>
<comment type="similarity">
    <text evidence="2">Belongs to the PEP-utilizing enzyme family.</text>
</comment>
<feature type="domain" description="PEP-utilising enzyme C-terminal" evidence="10">
    <location>
        <begin position="118"/>
        <end position="401"/>
    </location>
</feature>
<name>A0A8T8K8B6_9EURY</name>
<dbReference type="PANTHER" id="PTHR43030">
    <property type="entry name" value="PHOSPHOENOLPYRUVATE SYNTHASE"/>
    <property type="match status" value="1"/>
</dbReference>
<evidence type="ECO:0000256" key="1">
    <source>
        <dbReference type="ARBA" id="ARBA00001946"/>
    </source>
</evidence>
<dbReference type="InterPro" id="IPR040442">
    <property type="entry name" value="Pyrv_kinase-like_dom_sf"/>
</dbReference>
<evidence type="ECO:0000256" key="6">
    <source>
        <dbReference type="ARBA" id="ARBA00022777"/>
    </source>
</evidence>
<comment type="cofactor">
    <cofactor evidence="1">
        <name>Mg(2+)</name>
        <dbReference type="ChEBI" id="CHEBI:18420"/>
    </cofactor>
</comment>
<dbReference type="EMBL" id="CP058560">
    <property type="protein sequence ID" value="QUH24149.1"/>
    <property type="molecule type" value="Genomic_DNA"/>
</dbReference>
<dbReference type="GO" id="GO:0008986">
    <property type="term" value="F:pyruvate, water dikinase activity"/>
    <property type="evidence" value="ECO:0007669"/>
    <property type="project" value="InterPro"/>
</dbReference>
<gene>
    <name evidence="11" type="ORF">HYG87_10465</name>
</gene>
<dbReference type="InterPro" id="IPR006319">
    <property type="entry name" value="PEP_synth"/>
</dbReference>
<evidence type="ECO:0000313" key="11">
    <source>
        <dbReference type="EMBL" id="QUH24149.1"/>
    </source>
</evidence>